<gene>
    <name evidence="2" type="ORF">BVC80_9099g137</name>
</gene>
<feature type="compositionally biased region" description="Polar residues" evidence="1">
    <location>
        <begin position="1"/>
        <end position="20"/>
    </location>
</feature>
<sequence length="83" mass="9405">MDTDLKNPNNCNNKTLTDTLDSQKVEEEVVDESSSLLSPRKGGMSKKRSKKSRRKVQWNDKNGNKLAEILEFQPRLVSRASLA</sequence>
<dbReference type="PANTHER" id="PTHR33401">
    <property type="entry name" value="LIGHT-HARVESTING COMPLEX-LIKE PROTEIN OHP2, CHLOROPLASTIC"/>
    <property type="match status" value="1"/>
</dbReference>
<dbReference type="EMBL" id="MVGT01003956">
    <property type="protein sequence ID" value="OVA02337.1"/>
    <property type="molecule type" value="Genomic_DNA"/>
</dbReference>
<dbReference type="AlphaFoldDB" id="A0A200PVT6"/>
<dbReference type="FunCoup" id="A0A200PVT6">
    <property type="interactions" value="876"/>
</dbReference>
<accession>A0A200PVT6</accession>
<dbReference type="Proteomes" id="UP000195402">
    <property type="component" value="Unassembled WGS sequence"/>
</dbReference>
<dbReference type="PANTHER" id="PTHR33401:SF2">
    <property type="entry name" value="OS03G0138400 PROTEIN"/>
    <property type="match status" value="1"/>
</dbReference>
<keyword evidence="3" id="KW-1185">Reference proteome</keyword>
<dbReference type="InParanoid" id="A0A200PVT6"/>
<reference evidence="2 3" key="1">
    <citation type="journal article" date="2017" name="Mol. Plant">
        <title>The Genome of Medicinal Plant Macleaya cordata Provides New Insights into Benzylisoquinoline Alkaloids Metabolism.</title>
        <authorList>
            <person name="Liu X."/>
            <person name="Liu Y."/>
            <person name="Huang P."/>
            <person name="Ma Y."/>
            <person name="Qing Z."/>
            <person name="Tang Q."/>
            <person name="Cao H."/>
            <person name="Cheng P."/>
            <person name="Zheng Y."/>
            <person name="Yuan Z."/>
            <person name="Zhou Y."/>
            <person name="Liu J."/>
            <person name="Tang Z."/>
            <person name="Zhuo Y."/>
            <person name="Zhang Y."/>
            <person name="Yu L."/>
            <person name="Huang J."/>
            <person name="Yang P."/>
            <person name="Peng Q."/>
            <person name="Zhang J."/>
            <person name="Jiang W."/>
            <person name="Zhang Z."/>
            <person name="Lin K."/>
            <person name="Ro D.K."/>
            <person name="Chen X."/>
            <person name="Xiong X."/>
            <person name="Shang Y."/>
            <person name="Huang S."/>
            <person name="Zeng J."/>
        </authorList>
    </citation>
    <scope>NUCLEOTIDE SEQUENCE [LARGE SCALE GENOMIC DNA]</scope>
    <source>
        <strain evidence="3">cv. BLH2017</strain>
        <tissue evidence="2">Root</tissue>
    </source>
</reference>
<comment type="caution">
    <text evidence="2">The sequence shown here is derived from an EMBL/GenBank/DDBJ whole genome shotgun (WGS) entry which is preliminary data.</text>
</comment>
<evidence type="ECO:0000313" key="3">
    <source>
        <dbReference type="Proteomes" id="UP000195402"/>
    </source>
</evidence>
<proteinExistence type="predicted"/>
<name>A0A200PVT6_MACCD</name>
<protein>
    <submittedName>
        <fullName evidence="2">Uncharacterized protein</fullName>
    </submittedName>
</protein>
<evidence type="ECO:0000313" key="2">
    <source>
        <dbReference type="EMBL" id="OVA02337.1"/>
    </source>
</evidence>
<organism evidence="2 3">
    <name type="scientific">Macleaya cordata</name>
    <name type="common">Five-seeded plume-poppy</name>
    <name type="synonym">Bocconia cordata</name>
    <dbReference type="NCBI Taxonomy" id="56857"/>
    <lineage>
        <taxon>Eukaryota</taxon>
        <taxon>Viridiplantae</taxon>
        <taxon>Streptophyta</taxon>
        <taxon>Embryophyta</taxon>
        <taxon>Tracheophyta</taxon>
        <taxon>Spermatophyta</taxon>
        <taxon>Magnoliopsida</taxon>
        <taxon>Ranunculales</taxon>
        <taxon>Papaveraceae</taxon>
        <taxon>Papaveroideae</taxon>
        <taxon>Macleaya</taxon>
    </lineage>
</organism>
<dbReference type="OMA" id="RKVKWND"/>
<feature type="region of interest" description="Disordered" evidence="1">
    <location>
        <begin position="1"/>
        <end position="60"/>
    </location>
</feature>
<evidence type="ECO:0000256" key="1">
    <source>
        <dbReference type="SAM" id="MobiDB-lite"/>
    </source>
</evidence>
<feature type="compositionally biased region" description="Basic residues" evidence="1">
    <location>
        <begin position="43"/>
        <end position="56"/>
    </location>
</feature>